<comment type="caution">
    <text evidence="2">The sequence shown here is derived from an EMBL/GenBank/DDBJ whole genome shotgun (WGS) entry which is preliminary data.</text>
</comment>
<reference evidence="3 4" key="1">
    <citation type="submission" date="2016-10" db="EMBL/GenBank/DDBJ databases">
        <authorList>
            <person name="Varghese N."/>
            <person name="Submissions S."/>
        </authorList>
    </citation>
    <scope>NUCLEOTIDE SEQUENCE [LARGE SCALE GENOMIC DNA]</scope>
    <source>
        <strain evidence="3 4">DSM 16525</strain>
    </source>
</reference>
<evidence type="ECO:0000313" key="2">
    <source>
        <dbReference type="EMBL" id="GEN10022.1"/>
    </source>
</evidence>
<dbReference type="Proteomes" id="UP000183760">
    <property type="component" value="Unassembled WGS sequence"/>
</dbReference>
<dbReference type="STRING" id="1334629.MFUL124B02_19765"/>
<dbReference type="RefSeq" id="WP_074956801.1">
    <property type="nucleotide sequence ID" value="NZ_BJXR01000036.1"/>
</dbReference>
<dbReference type="EMBL" id="FOIB01000007">
    <property type="protein sequence ID" value="SEU25275.1"/>
    <property type="molecule type" value="Genomic_DNA"/>
</dbReference>
<accession>A0A511T967</accession>
<evidence type="ECO:0000313" key="4">
    <source>
        <dbReference type="Proteomes" id="UP000183760"/>
    </source>
</evidence>
<dbReference type="AlphaFoldDB" id="A0A511T967"/>
<gene>
    <name evidence="2" type="ORF">MFU01_50590</name>
    <name evidence="3" type="ORF">SAMN05443572_10773</name>
</gene>
<sequence length="85" mass="9016">MTTRTHWLYLIAISMVLALTPSRAHAQSACVDSNTPAGIALADLNEHLDRIGSRLDVLDTLFSSPIGLINLLVAQTTGATPDGCQ</sequence>
<proteinExistence type="predicted"/>
<keyword evidence="1" id="KW-0732">Signal</keyword>
<dbReference type="EMBL" id="BJXR01000036">
    <property type="protein sequence ID" value="GEN10022.1"/>
    <property type="molecule type" value="Genomic_DNA"/>
</dbReference>
<evidence type="ECO:0000313" key="3">
    <source>
        <dbReference type="EMBL" id="SEU25275.1"/>
    </source>
</evidence>
<name>A0A511T967_MYXFU</name>
<dbReference type="Proteomes" id="UP000321514">
    <property type="component" value="Unassembled WGS sequence"/>
</dbReference>
<reference evidence="2 5" key="2">
    <citation type="submission" date="2019-07" db="EMBL/GenBank/DDBJ databases">
        <title>Whole genome shotgun sequence of Myxococcus fulvus NBRC 100333.</title>
        <authorList>
            <person name="Hosoyama A."/>
            <person name="Uohara A."/>
            <person name="Ohji S."/>
            <person name="Ichikawa N."/>
        </authorList>
    </citation>
    <scope>NUCLEOTIDE SEQUENCE [LARGE SCALE GENOMIC DNA]</scope>
    <source>
        <strain evidence="2 5">NBRC 100333</strain>
    </source>
</reference>
<evidence type="ECO:0000313" key="5">
    <source>
        <dbReference type="Proteomes" id="UP000321514"/>
    </source>
</evidence>
<organism evidence="2 5">
    <name type="scientific">Myxococcus fulvus</name>
    <dbReference type="NCBI Taxonomy" id="33"/>
    <lineage>
        <taxon>Bacteria</taxon>
        <taxon>Pseudomonadati</taxon>
        <taxon>Myxococcota</taxon>
        <taxon>Myxococcia</taxon>
        <taxon>Myxococcales</taxon>
        <taxon>Cystobacterineae</taxon>
        <taxon>Myxococcaceae</taxon>
        <taxon>Myxococcus</taxon>
    </lineage>
</organism>
<protein>
    <recommendedName>
        <fullName evidence="6">Lipoprotein</fullName>
    </recommendedName>
</protein>
<feature type="signal peptide" evidence="1">
    <location>
        <begin position="1"/>
        <end position="26"/>
    </location>
</feature>
<keyword evidence="4" id="KW-1185">Reference proteome</keyword>
<evidence type="ECO:0008006" key="6">
    <source>
        <dbReference type="Google" id="ProtNLM"/>
    </source>
</evidence>
<feature type="chain" id="PRO_5022721068" description="Lipoprotein" evidence="1">
    <location>
        <begin position="27"/>
        <end position="85"/>
    </location>
</feature>
<evidence type="ECO:0000256" key="1">
    <source>
        <dbReference type="SAM" id="SignalP"/>
    </source>
</evidence>